<dbReference type="CDD" id="cd01949">
    <property type="entry name" value="GGDEF"/>
    <property type="match status" value="1"/>
</dbReference>
<dbReference type="EMBL" id="FXWK01000001">
    <property type="protein sequence ID" value="SMQ63204.1"/>
    <property type="molecule type" value="Genomic_DNA"/>
</dbReference>
<dbReference type="GO" id="GO:0052621">
    <property type="term" value="F:diguanylate cyclase activity"/>
    <property type="evidence" value="ECO:0007669"/>
    <property type="project" value="UniProtKB-EC"/>
</dbReference>
<keyword evidence="3" id="KW-0812">Transmembrane</keyword>
<reference evidence="6" key="1">
    <citation type="submission" date="2017-04" db="EMBL/GenBank/DDBJ databases">
        <authorList>
            <person name="Varghese N."/>
            <person name="Submissions S."/>
        </authorList>
    </citation>
    <scope>NUCLEOTIDE SEQUENCE [LARGE SCALE GENOMIC DNA]</scope>
</reference>
<dbReference type="PANTHER" id="PTHR45138">
    <property type="entry name" value="REGULATORY COMPONENTS OF SENSORY TRANSDUCTION SYSTEM"/>
    <property type="match status" value="1"/>
</dbReference>
<keyword evidence="3" id="KW-1133">Transmembrane helix</keyword>
<feature type="transmembrane region" description="Helical" evidence="3">
    <location>
        <begin position="121"/>
        <end position="141"/>
    </location>
</feature>
<evidence type="ECO:0000259" key="4">
    <source>
        <dbReference type="PROSITE" id="PS50887"/>
    </source>
</evidence>
<feature type="transmembrane region" description="Helical" evidence="3">
    <location>
        <begin position="39"/>
        <end position="60"/>
    </location>
</feature>
<feature type="transmembrane region" description="Helical" evidence="3">
    <location>
        <begin position="191"/>
        <end position="211"/>
    </location>
</feature>
<feature type="transmembrane region" description="Helical" evidence="3">
    <location>
        <begin position="96"/>
        <end position="115"/>
    </location>
</feature>
<evidence type="ECO:0000256" key="3">
    <source>
        <dbReference type="SAM" id="Phobius"/>
    </source>
</evidence>
<dbReference type="PANTHER" id="PTHR45138:SF9">
    <property type="entry name" value="DIGUANYLATE CYCLASE DGCM-RELATED"/>
    <property type="match status" value="1"/>
</dbReference>
<protein>
    <recommendedName>
        <fullName evidence="1">diguanylate cyclase</fullName>
        <ecNumber evidence="1">2.7.7.65</ecNumber>
    </recommendedName>
</protein>
<dbReference type="GO" id="GO:0005886">
    <property type="term" value="C:plasma membrane"/>
    <property type="evidence" value="ECO:0007669"/>
    <property type="project" value="TreeGrafter"/>
</dbReference>
<accession>A0A1Y6EKN3</accession>
<dbReference type="NCBIfam" id="TIGR00254">
    <property type="entry name" value="GGDEF"/>
    <property type="match status" value="1"/>
</dbReference>
<dbReference type="InterPro" id="IPR043128">
    <property type="entry name" value="Rev_trsase/Diguanyl_cyclase"/>
</dbReference>
<evidence type="ECO:0000313" key="6">
    <source>
        <dbReference type="Proteomes" id="UP000194474"/>
    </source>
</evidence>
<organism evidence="5 6">
    <name type="scientific">Devosia lucknowensis</name>
    <dbReference type="NCBI Taxonomy" id="1096929"/>
    <lineage>
        <taxon>Bacteria</taxon>
        <taxon>Pseudomonadati</taxon>
        <taxon>Pseudomonadota</taxon>
        <taxon>Alphaproteobacteria</taxon>
        <taxon>Hyphomicrobiales</taxon>
        <taxon>Devosiaceae</taxon>
        <taxon>Devosia</taxon>
    </lineage>
</organism>
<dbReference type="SMART" id="SM00267">
    <property type="entry name" value="GGDEF"/>
    <property type="match status" value="1"/>
</dbReference>
<feature type="domain" description="GGDEF" evidence="4">
    <location>
        <begin position="254"/>
        <end position="385"/>
    </location>
</feature>
<proteinExistence type="predicted"/>
<dbReference type="PROSITE" id="PS50887">
    <property type="entry name" value="GGDEF"/>
    <property type="match status" value="1"/>
</dbReference>
<feature type="transmembrane region" description="Helical" evidence="3">
    <location>
        <begin position="153"/>
        <end position="171"/>
    </location>
</feature>
<dbReference type="InterPro" id="IPR050469">
    <property type="entry name" value="Diguanylate_Cyclase"/>
</dbReference>
<dbReference type="InterPro" id="IPR029787">
    <property type="entry name" value="Nucleotide_cyclase"/>
</dbReference>
<dbReference type="Gene3D" id="3.30.70.270">
    <property type="match status" value="1"/>
</dbReference>
<dbReference type="GO" id="GO:1902201">
    <property type="term" value="P:negative regulation of bacterial-type flagellum-dependent cell motility"/>
    <property type="evidence" value="ECO:0007669"/>
    <property type="project" value="TreeGrafter"/>
</dbReference>
<dbReference type="AlphaFoldDB" id="A0A1Y6EKN3"/>
<dbReference type="FunFam" id="3.30.70.270:FF:000001">
    <property type="entry name" value="Diguanylate cyclase domain protein"/>
    <property type="match status" value="1"/>
</dbReference>
<comment type="catalytic activity">
    <reaction evidence="2">
        <text>2 GTP = 3',3'-c-di-GMP + 2 diphosphate</text>
        <dbReference type="Rhea" id="RHEA:24898"/>
        <dbReference type="ChEBI" id="CHEBI:33019"/>
        <dbReference type="ChEBI" id="CHEBI:37565"/>
        <dbReference type="ChEBI" id="CHEBI:58805"/>
        <dbReference type="EC" id="2.7.7.65"/>
    </reaction>
</comment>
<dbReference type="Pfam" id="PF00990">
    <property type="entry name" value="GGDEF"/>
    <property type="match status" value="1"/>
</dbReference>
<dbReference type="GO" id="GO:0043709">
    <property type="term" value="P:cell adhesion involved in single-species biofilm formation"/>
    <property type="evidence" value="ECO:0007669"/>
    <property type="project" value="TreeGrafter"/>
</dbReference>
<gene>
    <name evidence="5" type="ORF">SAMN06295905_0779</name>
</gene>
<evidence type="ECO:0000313" key="5">
    <source>
        <dbReference type="EMBL" id="SMQ63204.1"/>
    </source>
</evidence>
<evidence type="ECO:0000256" key="1">
    <source>
        <dbReference type="ARBA" id="ARBA00012528"/>
    </source>
</evidence>
<name>A0A1Y6EKN3_9HYPH</name>
<dbReference type="SUPFAM" id="SSF55073">
    <property type="entry name" value="Nucleotide cyclase"/>
    <property type="match status" value="1"/>
</dbReference>
<dbReference type="EC" id="2.7.7.65" evidence="1"/>
<keyword evidence="6" id="KW-1185">Reference proteome</keyword>
<dbReference type="Proteomes" id="UP000194474">
    <property type="component" value="Unassembled WGS sequence"/>
</dbReference>
<dbReference type="InterPro" id="IPR000160">
    <property type="entry name" value="GGDEF_dom"/>
</dbReference>
<keyword evidence="3" id="KW-0472">Membrane</keyword>
<feature type="transmembrane region" description="Helical" evidence="3">
    <location>
        <begin position="12"/>
        <end position="32"/>
    </location>
</feature>
<feature type="transmembrane region" description="Helical" evidence="3">
    <location>
        <begin position="66"/>
        <end position="89"/>
    </location>
</feature>
<sequence length="388" mass="41798">MHAAFELDMPTLVLARVVSIVVFAIGIPIMTLRKDRPETAIFCWSLVMAILSWVSIIAAVATENLYIVAIYAGCISGTVSLQWAAVVVMTGRKVHSAWFVVPPVGVALGIVVLQMPATDASILSCVVLGLQLGAASTFIMLYGRLAVRRSTAVLMALGYTFSFFSAISRPIELLFFGSFSLYATSGDPANSAAFLGSYIGTTLIILSWLAALKDRAEARLAALAFRDELTGLANRRYLHEQGRKLWTQSRWQGTALTIVALDLDYFKRINDRWGHEEGDRVLAAFGAATAAATPAPTVAARMGGEEFCLIYVGVDAKSVHGFIERLRDDFAQALRLPDGEPVRFSAGVAQAGPEDDGLNNLYRRADNALYQAKASGRDCAVIGLPLAA</sequence>
<evidence type="ECO:0000256" key="2">
    <source>
        <dbReference type="ARBA" id="ARBA00034247"/>
    </source>
</evidence>